<dbReference type="EMBL" id="AJYB01000113">
    <property type="protein sequence ID" value="EIM04969.1"/>
    <property type="molecule type" value="Genomic_DNA"/>
</dbReference>
<protein>
    <submittedName>
        <fullName evidence="1">Transposase</fullName>
    </submittedName>
</protein>
<name>A0AA87IIC4_9BACL</name>
<evidence type="ECO:0000313" key="1">
    <source>
        <dbReference type="EMBL" id="EIM04969.1"/>
    </source>
</evidence>
<comment type="caution">
    <text evidence="1">The sequence shown here is derived from an EMBL/GenBank/DDBJ whole genome shotgun (WGS) entry which is preliminary data.</text>
</comment>
<dbReference type="AlphaFoldDB" id="A0AA87IIC4"/>
<reference evidence="1 2" key="1">
    <citation type="journal article" date="2012" name="J. Bacteriol.">
        <title>Genome Sequence of the Antarctic Psychrophile Bacterium Planococcus antarcticus DSM 14505.</title>
        <authorList>
            <person name="Margolles A."/>
            <person name="Gueimonde M."/>
            <person name="Sanchez B."/>
        </authorList>
    </citation>
    <scope>NUCLEOTIDE SEQUENCE [LARGE SCALE GENOMIC DNA]</scope>
    <source>
        <strain evidence="1 2">DSM 14505</strain>
    </source>
</reference>
<dbReference type="Proteomes" id="UP000004725">
    <property type="component" value="Unassembled WGS sequence"/>
</dbReference>
<sequence>RNTVSKYIEAFEKSKATDVRNLPVTEDILSAPSYKKRDGVKRKMTEEIIDRLRGFIQDNEWKRKNNMSKHK</sequence>
<organism evidence="1 2">
    <name type="scientific">Planococcus antarcticus DSM 14505</name>
    <dbReference type="NCBI Taxonomy" id="1185653"/>
    <lineage>
        <taxon>Bacteria</taxon>
        <taxon>Bacillati</taxon>
        <taxon>Bacillota</taxon>
        <taxon>Bacilli</taxon>
        <taxon>Bacillales</taxon>
        <taxon>Caryophanaceae</taxon>
        <taxon>Planococcus</taxon>
    </lineage>
</organism>
<evidence type="ECO:0000313" key="2">
    <source>
        <dbReference type="Proteomes" id="UP000004725"/>
    </source>
</evidence>
<accession>A0AA87IIC4</accession>
<proteinExistence type="predicted"/>
<gene>
    <name evidence="1" type="ORF">A1A1_18647</name>
</gene>
<feature type="non-terminal residue" evidence="1">
    <location>
        <position position="1"/>
    </location>
</feature>